<accession>A0A8H3UA17</accession>
<evidence type="ECO:0000313" key="2">
    <source>
        <dbReference type="EMBL" id="KAE9966602.1"/>
    </source>
</evidence>
<dbReference type="EMBL" id="WNWS01000506">
    <property type="protein sequence ID" value="KAE9966602.1"/>
    <property type="molecule type" value="Genomic_DNA"/>
</dbReference>
<dbReference type="AlphaFoldDB" id="A0A8H3UA17"/>
<protein>
    <submittedName>
        <fullName evidence="2">Uncharacterized protein</fullName>
    </submittedName>
</protein>
<feature type="compositionally biased region" description="Polar residues" evidence="1">
    <location>
        <begin position="45"/>
        <end position="55"/>
    </location>
</feature>
<proteinExistence type="predicted"/>
<gene>
    <name evidence="2" type="ORF">EG328_008807</name>
</gene>
<evidence type="ECO:0000256" key="1">
    <source>
        <dbReference type="SAM" id="MobiDB-lite"/>
    </source>
</evidence>
<dbReference type="Proteomes" id="UP000447873">
    <property type="component" value="Unassembled WGS sequence"/>
</dbReference>
<feature type="region of interest" description="Disordered" evidence="1">
    <location>
        <begin position="29"/>
        <end position="84"/>
    </location>
</feature>
<sequence length="120" mass="13041">MVLLRGGVDDASNYFVLDRYTGRLKRIIEDGSSATQAKRRKASGSRGTTTTINRSTGDDAGNTDGIDLVGGGGLEGTTITTNNNRRREREAIARDFEEFRTTFRDNDGSGDGGMNEVEFL</sequence>
<comment type="caution">
    <text evidence="2">The sequence shown here is derived from an EMBL/GenBank/DDBJ whole genome shotgun (WGS) entry which is preliminary data.</text>
</comment>
<organism evidence="2 3">
    <name type="scientific">Venturia inaequalis</name>
    <name type="common">Apple scab fungus</name>
    <dbReference type="NCBI Taxonomy" id="5025"/>
    <lineage>
        <taxon>Eukaryota</taxon>
        <taxon>Fungi</taxon>
        <taxon>Dikarya</taxon>
        <taxon>Ascomycota</taxon>
        <taxon>Pezizomycotina</taxon>
        <taxon>Dothideomycetes</taxon>
        <taxon>Pleosporomycetidae</taxon>
        <taxon>Venturiales</taxon>
        <taxon>Venturiaceae</taxon>
        <taxon>Venturia</taxon>
    </lineage>
</organism>
<evidence type="ECO:0000313" key="3">
    <source>
        <dbReference type="Proteomes" id="UP000447873"/>
    </source>
</evidence>
<reference evidence="2 3" key="1">
    <citation type="submission" date="2018-12" db="EMBL/GenBank/DDBJ databases">
        <title>Venturia inaequalis Genome Resource.</title>
        <authorList>
            <person name="Lichtner F.J."/>
        </authorList>
    </citation>
    <scope>NUCLEOTIDE SEQUENCE [LARGE SCALE GENOMIC DNA]</scope>
    <source>
        <strain evidence="2 3">120213</strain>
    </source>
</reference>
<name>A0A8H3UA17_VENIN</name>